<dbReference type="AlphaFoldDB" id="A0A8W7PMS3"/>
<sequence length="346" mass="36785">MCLLLRDPRPVPGVTRVAVGTPLSPLPLRVVRPSGAGRHSPSSPLENVPCVPGMELHGEFGPLGALVSPPPPAAATDPGDAAGSSRKVGVMADDRWPGDAWLEENESDRSRCIISQASIDSHGLASRLQPTLLEGFASRRDSFDLSEPRSVRFSAELAKLFSPGVPGAEPPLTTMPDEELNTESPELPTHGMDGTRRYLGNRRETVCISFSFRSVSTFFSCQCMRMFCSCSVNICPISSCSRSSWSIASFVDRAAATDGPARFSSIRNSFADSNPGSFLPSVGASGVSGSFALLPGSDWEWHGPGGFLHPTPPPSCTAGSPSHSNRRNCASRSRYVNRRLNGSVSA</sequence>
<dbReference type="EnsemblMetazoa" id="ACOM034595-RA">
    <property type="protein sequence ID" value="ACOM034595-PA.1"/>
    <property type="gene ID" value="ACOM034595"/>
</dbReference>
<accession>A0A8W7PMS3</accession>
<dbReference type="Proteomes" id="UP000075882">
    <property type="component" value="Unassembled WGS sequence"/>
</dbReference>
<organism evidence="1">
    <name type="scientific">Anopheles coluzzii</name>
    <name type="common">African malaria mosquito</name>
    <dbReference type="NCBI Taxonomy" id="1518534"/>
    <lineage>
        <taxon>Eukaryota</taxon>
        <taxon>Metazoa</taxon>
        <taxon>Ecdysozoa</taxon>
        <taxon>Arthropoda</taxon>
        <taxon>Hexapoda</taxon>
        <taxon>Insecta</taxon>
        <taxon>Pterygota</taxon>
        <taxon>Neoptera</taxon>
        <taxon>Endopterygota</taxon>
        <taxon>Diptera</taxon>
        <taxon>Nematocera</taxon>
        <taxon>Culicoidea</taxon>
        <taxon>Culicidae</taxon>
        <taxon>Anophelinae</taxon>
        <taxon>Anopheles</taxon>
    </lineage>
</organism>
<proteinExistence type="predicted"/>
<name>A0A8W7PMS3_ANOCL</name>
<protein>
    <submittedName>
        <fullName evidence="1">Uncharacterized protein</fullName>
    </submittedName>
</protein>
<reference evidence="1" key="1">
    <citation type="submission" date="2022-08" db="UniProtKB">
        <authorList>
            <consortium name="EnsemblMetazoa"/>
        </authorList>
    </citation>
    <scope>IDENTIFICATION</scope>
</reference>
<evidence type="ECO:0000313" key="1">
    <source>
        <dbReference type="EnsemblMetazoa" id="ACOM034595-PA.1"/>
    </source>
</evidence>